<keyword evidence="2" id="KW-1185">Reference proteome</keyword>
<gene>
    <name evidence="1" type="ORF">AArcS_1254</name>
</gene>
<evidence type="ECO:0008006" key="3">
    <source>
        <dbReference type="Google" id="ProtNLM"/>
    </source>
</evidence>
<proteinExistence type="predicted"/>
<name>A0A897MQ55_9EURY</name>
<dbReference type="AlphaFoldDB" id="A0A897MQ55"/>
<dbReference type="EMBL" id="CP064786">
    <property type="protein sequence ID" value="QSG02471.1"/>
    <property type="molecule type" value="Genomic_DNA"/>
</dbReference>
<protein>
    <recommendedName>
        <fullName evidence="3">CHAT domain-containing protein</fullName>
    </recommendedName>
</protein>
<evidence type="ECO:0000313" key="1">
    <source>
        <dbReference type="EMBL" id="QSG02471.1"/>
    </source>
</evidence>
<dbReference type="Proteomes" id="UP000663586">
    <property type="component" value="Chromosome"/>
</dbReference>
<accession>A0A897MQ55</accession>
<sequence>MIEWETTDSGLRALDGGNAEFVIDSPELDLVRSSAELPRPTDATVTCSMSKVSVPTAVVYVTPLSGGNTYELTADQDSLSLPEDDYLIDIDGEIKTYLRVESALSIDRTPTYDAVEIEFPERTTTTIGLRSRAELPSHKLTVPPTPGGLATALSHLHASHKTTGTDRSYPTLRGHPPLLQTGDEVEVPDQVVAATPNSGIEIVSPPDFEPLFVLAPLAYYLQASVGVRDRSRPVLRVPELDLEWELPEGRELERETERLLRQVFFLDCLVRNAGPYGTELSEASILDTLGLDVDVLYDATPAERLATYLSVANDAIQHRIPDWHLSTYVDPTVEHLPTIPFLLDRMSLVFRPRTSELSGSELVERSLDDFYRGQRGPGEISSVDILKPELRGGRIHGWLAEGTPIDVFRSSPTAYLNRLEFLTDDRDEIGIVVVLNDDDMADEHEDVAEIYRQRGDQLPIEVTVENGLTSPRLARTFESEYDFVHYIGHCETEGLRCPDGYMAASTLDRCRVQTFFLNACGSYYEGRELIEQGAVAGAVTFSQVLNDHAVKVGSTFAKLLAHGFGIERALQLARCRIMMGKDYAVVGDGTHSLTQSENRIPATATVEPIEDGNRFLLVYDQFSSQHTGSFYHPYLDGNEYSYLCGNESEFTMGRDEIISYLDRAELPVVYDGDIHWSADLATTLAE</sequence>
<dbReference type="RefSeq" id="WP_238479619.1">
    <property type="nucleotide sequence ID" value="NZ_CP064786.1"/>
</dbReference>
<reference evidence="1" key="1">
    <citation type="submission" date="2020-11" db="EMBL/GenBank/DDBJ databases">
        <title>Carbohydrate-dependent, anaerobic sulfur respiration: A novel catabolism in halophilic archaea.</title>
        <authorList>
            <person name="Sorokin D.Y."/>
            <person name="Messina E."/>
            <person name="Smedile F."/>
            <person name="La Cono V."/>
            <person name="Hallsworth J.E."/>
            <person name="Yakimov M.M."/>
        </authorList>
    </citation>
    <scope>NUCLEOTIDE SEQUENCE</scope>
    <source>
        <strain evidence="1">AArc-S</strain>
    </source>
</reference>
<organism evidence="1 2">
    <name type="scientific">Natranaeroarchaeum sulfidigenes</name>
    <dbReference type="NCBI Taxonomy" id="2784880"/>
    <lineage>
        <taxon>Archaea</taxon>
        <taxon>Methanobacteriati</taxon>
        <taxon>Methanobacteriota</taxon>
        <taxon>Stenosarchaea group</taxon>
        <taxon>Halobacteria</taxon>
        <taxon>Halobacteriales</taxon>
        <taxon>Natronoarchaeaceae</taxon>
        <taxon>Natranaeroarchaeum</taxon>
    </lineage>
</organism>
<dbReference type="GeneID" id="70684637"/>
<dbReference type="KEGG" id="hara:AArcS_1254"/>
<evidence type="ECO:0000313" key="2">
    <source>
        <dbReference type="Proteomes" id="UP000663586"/>
    </source>
</evidence>